<dbReference type="InterPro" id="IPR000160">
    <property type="entry name" value="GGDEF_dom"/>
</dbReference>
<evidence type="ECO:0000256" key="3">
    <source>
        <dbReference type="SAM" id="Phobius"/>
    </source>
</evidence>
<comment type="caution">
    <text evidence="5">The sequence shown here is derived from an EMBL/GenBank/DDBJ whole genome shotgun (WGS) entry which is preliminary data.</text>
</comment>
<dbReference type="InterPro" id="IPR029787">
    <property type="entry name" value="Nucleotide_cyclase"/>
</dbReference>
<dbReference type="AlphaFoldDB" id="A0A7W8AII3"/>
<dbReference type="PROSITE" id="PS50887">
    <property type="entry name" value="GGDEF"/>
    <property type="match status" value="1"/>
</dbReference>
<dbReference type="EMBL" id="JACHIL010000002">
    <property type="protein sequence ID" value="MBB5091009.1"/>
    <property type="molecule type" value="Genomic_DNA"/>
</dbReference>
<evidence type="ECO:0000313" key="6">
    <source>
        <dbReference type="Proteomes" id="UP000531231"/>
    </source>
</evidence>
<keyword evidence="3" id="KW-0472">Membrane</keyword>
<dbReference type="Gene3D" id="3.30.70.270">
    <property type="match status" value="1"/>
</dbReference>
<dbReference type="GO" id="GO:0043709">
    <property type="term" value="P:cell adhesion involved in single-species biofilm formation"/>
    <property type="evidence" value="ECO:0007669"/>
    <property type="project" value="TreeGrafter"/>
</dbReference>
<dbReference type="SUPFAM" id="SSF55073">
    <property type="entry name" value="Nucleotide cyclase"/>
    <property type="match status" value="1"/>
</dbReference>
<name>A0A7W8AII3_9HYPH</name>
<dbReference type="PANTHER" id="PTHR45138">
    <property type="entry name" value="REGULATORY COMPONENTS OF SENSORY TRANSDUCTION SYSTEM"/>
    <property type="match status" value="1"/>
</dbReference>
<evidence type="ECO:0000313" key="5">
    <source>
        <dbReference type="EMBL" id="MBB5091009.1"/>
    </source>
</evidence>
<dbReference type="Proteomes" id="UP000531231">
    <property type="component" value="Unassembled WGS sequence"/>
</dbReference>
<keyword evidence="3" id="KW-1133">Transmembrane helix</keyword>
<dbReference type="GO" id="GO:1902201">
    <property type="term" value="P:negative regulation of bacterial-type flagellum-dependent cell motility"/>
    <property type="evidence" value="ECO:0007669"/>
    <property type="project" value="TreeGrafter"/>
</dbReference>
<protein>
    <recommendedName>
        <fullName evidence="1">diguanylate cyclase</fullName>
        <ecNumber evidence="1">2.7.7.65</ecNumber>
    </recommendedName>
</protein>
<evidence type="ECO:0000256" key="2">
    <source>
        <dbReference type="ARBA" id="ARBA00034247"/>
    </source>
</evidence>
<dbReference type="CDD" id="cd01949">
    <property type="entry name" value="GGDEF"/>
    <property type="match status" value="1"/>
</dbReference>
<feature type="domain" description="GGDEF" evidence="4">
    <location>
        <begin position="110"/>
        <end position="234"/>
    </location>
</feature>
<dbReference type="GO" id="GO:0005886">
    <property type="term" value="C:plasma membrane"/>
    <property type="evidence" value="ECO:0007669"/>
    <property type="project" value="TreeGrafter"/>
</dbReference>
<evidence type="ECO:0000256" key="1">
    <source>
        <dbReference type="ARBA" id="ARBA00012528"/>
    </source>
</evidence>
<dbReference type="NCBIfam" id="TIGR00254">
    <property type="entry name" value="GGDEF"/>
    <property type="match status" value="1"/>
</dbReference>
<keyword evidence="6" id="KW-1185">Reference proteome</keyword>
<reference evidence="5 6" key="1">
    <citation type="submission" date="2020-08" db="EMBL/GenBank/DDBJ databases">
        <title>Genomic Encyclopedia of Type Strains, Phase IV (KMG-IV): sequencing the most valuable type-strain genomes for metagenomic binning, comparative biology and taxonomic classification.</title>
        <authorList>
            <person name="Goeker M."/>
        </authorList>
    </citation>
    <scope>NUCLEOTIDE SEQUENCE [LARGE SCALE GENOMIC DNA]</scope>
    <source>
        <strain evidence="5 6">DSM 25620</strain>
    </source>
</reference>
<feature type="transmembrane region" description="Helical" evidence="3">
    <location>
        <begin position="38"/>
        <end position="61"/>
    </location>
</feature>
<dbReference type="Pfam" id="PF00990">
    <property type="entry name" value="GGDEF"/>
    <property type="match status" value="1"/>
</dbReference>
<sequence length="234" mass="26065">MLSKFVLKRTAIVAVFAATISISFSTGVRIITGTESDLITVIVRLTLPFLIAIPIGIYWFSRLEKLELSYRSAIRRANELTRIASVDPLTGILNRRSFIEQFNAASAAGVRGWFLLADIDYLKVINDKYGHLVGDDAVVSVAQAMVNILPSDSLIARIGGDEFCAFIPKASCADIDDAIEQMNAKADDELQQRQTDIMHVLSLSVGYMPLKSNQKFKDIMSLADERMYRKKRAR</sequence>
<proteinExistence type="predicted"/>
<dbReference type="SMART" id="SM00267">
    <property type="entry name" value="GGDEF"/>
    <property type="match status" value="1"/>
</dbReference>
<evidence type="ECO:0000259" key="4">
    <source>
        <dbReference type="PROSITE" id="PS50887"/>
    </source>
</evidence>
<gene>
    <name evidence="5" type="ORF">HNQ68_001533</name>
</gene>
<keyword evidence="3" id="KW-0812">Transmembrane</keyword>
<dbReference type="InterPro" id="IPR043128">
    <property type="entry name" value="Rev_trsase/Diguanyl_cyclase"/>
</dbReference>
<organism evidence="5 6">
    <name type="scientific">Pseudochrobactrum saccharolyticum</name>
    <dbReference type="NCBI Taxonomy" id="354352"/>
    <lineage>
        <taxon>Bacteria</taxon>
        <taxon>Pseudomonadati</taxon>
        <taxon>Pseudomonadota</taxon>
        <taxon>Alphaproteobacteria</taxon>
        <taxon>Hyphomicrobiales</taxon>
        <taxon>Brucellaceae</taxon>
        <taxon>Pseudochrobactrum</taxon>
    </lineage>
</organism>
<comment type="catalytic activity">
    <reaction evidence="2">
        <text>2 GTP = 3',3'-c-di-GMP + 2 diphosphate</text>
        <dbReference type="Rhea" id="RHEA:24898"/>
        <dbReference type="ChEBI" id="CHEBI:33019"/>
        <dbReference type="ChEBI" id="CHEBI:37565"/>
        <dbReference type="ChEBI" id="CHEBI:58805"/>
        <dbReference type="EC" id="2.7.7.65"/>
    </reaction>
</comment>
<dbReference type="PANTHER" id="PTHR45138:SF9">
    <property type="entry name" value="DIGUANYLATE CYCLASE DGCM-RELATED"/>
    <property type="match status" value="1"/>
</dbReference>
<feature type="transmembrane region" description="Helical" evidence="3">
    <location>
        <begin position="12"/>
        <end position="32"/>
    </location>
</feature>
<dbReference type="InterPro" id="IPR050469">
    <property type="entry name" value="Diguanylate_Cyclase"/>
</dbReference>
<dbReference type="GO" id="GO:0052621">
    <property type="term" value="F:diguanylate cyclase activity"/>
    <property type="evidence" value="ECO:0007669"/>
    <property type="project" value="UniProtKB-EC"/>
</dbReference>
<dbReference type="EC" id="2.7.7.65" evidence="1"/>
<accession>A0A7W8AII3</accession>